<gene>
    <name evidence="2" type="ORF">KI688_001750</name>
</gene>
<evidence type="ECO:0000313" key="3">
    <source>
        <dbReference type="Proteomes" id="UP000707451"/>
    </source>
</evidence>
<reference evidence="2" key="1">
    <citation type="submission" date="2021-06" db="EMBL/GenBank/DDBJ databases">
        <title>Genome Sequence of Mortierella hyaline Strain SCG-10, a Cold-Adapted, Nitrate-Reducing Fungus Isolated from Soil in Minnesota, USA.</title>
        <authorList>
            <person name="Aldossari N."/>
        </authorList>
    </citation>
    <scope>NUCLEOTIDE SEQUENCE</scope>
    <source>
        <strain evidence="2">SCG-10</strain>
    </source>
</reference>
<dbReference type="OrthoDB" id="10544074at2759"/>
<organism evidence="2 3">
    <name type="scientific">Linnemannia hyalina</name>
    <dbReference type="NCBI Taxonomy" id="64524"/>
    <lineage>
        <taxon>Eukaryota</taxon>
        <taxon>Fungi</taxon>
        <taxon>Fungi incertae sedis</taxon>
        <taxon>Mucoromycota</taxon>
        <taxon>Mortierellomycotina</taxon>
        <taxon>Mortierellomycetes</taxon>
        <taxon>Mortierellales</taxon>
        <taxon>Mortierellaceae</taxon>
        <taxon>Linnemannia</taxon>
    </lineage>
</organism>
<proteinExistence type="predicted"/>
<keyword evidence="3" id="KW-1185">Reference proteome</keyword>
<dbReference type="AlphaFoldDB" id="A0A9P7XRT3"/>
<accession>A0A9P7XRT3</accession>
<dbReference type="Proteomes" id="UP000707451">
    <property type="component" value="Unassembled WGS sequence"/>
</dbReference>
<comment type="caution">
    <text evidence="2">The sequence shown here is derived from an EMBL/GenBank/DDBJ whole genome shotgun (WGS) entry which is preliminary data.</text>
</comment>
<feature type="compositionally biased region" description="Acidic residues" evidence="1">
    <location>
        <begin position="54"/>
        <end position="72"/>
    </location>
</feature>
<sequence length="142" mass="16171">MDIASYGEHTKSVRYLIESIRWGNSRRKAEVANKRVKATGVALDENEDVNDVEVVEEDDSEEMEEEESEESEKECLIRRKLITPMTLSANQAAPKPFKVAVPRVTRSQSIAPALVQTAPGRFTPSKRRLRSMSVCHTREKRR</sequence>
<name>A0A9P7XRT3_9FUNG</name>
<evidence type="ECO:0000313" key="2">
    <source>
        <dbReference type="EMBL" id="KAG9065467.1"/>
    </source>
</evidence>
<dbReference type="EMBL" id="JAHRHY010000011">
    <property type="protein sequence ID" value="KAG9065467.1"/>
    <property type="molecule type" value="Genomic_DNA"/>
</dbReference>
<feature type="region of interest" description="Disordered" evidence="1">
    <location>
        <begin position="123"/>
        <end position="142"/>
    </location>
</feature>
<evidence type="ECO:0000256" key="1">
    <source>
        <dbReference type="SAM" id="MobiDB-lite"/>
    </source>
</evidence>
<protein>
    <submittedName>
        <fullName evidence="2">Uncharacterized protein</fullName>
    </submittedName>
</protein>
<feature type="region of interest" description="Disordered" evidence="1">
    <location>
        <begin position="54"/>
        <end position="74"/>
    </location>
</feature>